<reference evidence="2" key="1">
    <citation type="journal article" date="2020" name="Nature">
        <title>Giant virus diversity and host interactions through global metagenomics.</title>
        <authorList>
            <person name="Schulz F."/>
            <person name="Roux S."/>
            <person name="Paez-Espino D."/>
            <person name="Jungbluth S."/>
            <person name="Walsh D.A."/>
            <person name="Denef V.J."/>
            <person name="McMahon K.D."/>
            <person name="Konstantinidis K.T."/>
            <person name="Eloe-Fadrosh E.A."/>
            <person name="Kyrpides N.C."/>
            <person name="Woyke T."/>
        </authorList>
    </citation>
    <scope>NUCLEOTIDE SEQUENCE</scope>
    <source>
        <strain evidence="2">GVMAG-M-3300023184-184</strain>
    </source>
</reference>
<protein>
    <submittedName>
        <fullName evidence="2">Uncharacterized protein</fullName>
    </submittedName>
</protein>
<feature type="compositionally biased region" description="Low complexity" evidence="1">
    <location>
        <begin position="1161"/>
        <end position="1186"/>
    </location>
</feature>
<organism evidence="2">
    <name type="scientific">viral metagenome</name>
    <dbReference type="NCBI Taxonomy" id="1070528"/>
    <lineage>
        <taxon>unclassified sequences</taxon>
        <taxon>metagenomes</taxon>
        <taxon>organismal metagenomes</taxon>
    </lineage>
</organism>
<evidence type="ECO:0000256" key="1">
    <source>
        <dbReference type="SAM" id="MobiDB-lite"/>
    </source>
</evidence>
<sequence>MPPKKRNIDVPPLPPPTQGVSINNINEDLGYALSIVNTKDDRLAYLKKYMKTLGMHKITDMKHDDLGVTSPTNNFSHFKEFVPKICKQAFNEIIGDDLERSNFSSINDSSFLQSHVKLIINGEPYIPSGLTDLINKIVEYESNQIQLEIWHDTSKIGEEINPIYTFSTVKKIKYDTVPDAELFLNDLEIASESIFNVDFQYKLWTILKKGEPSGRVIYLKKTSENENDPAGKYNIIEPIFRQPTGATIQFAINLEPNSSIYKSFDDRFAIWNASNYNTTLNSIIDTVTPDFFSRFEVTTGPLVPTKTCFGFFERFSSPITISDRYVGFTYTSDSKQDNSNKNVRKKIDKLYNEKKPGYEIALACEAAKKGSGDDLQLLSQRSTKSQFFKIIDPTSINVTNGKDAYTLMKNTDPSIQLTGKEYFVSHDGPTCIRNLIEGNNLLLMHISGWAVKFERGPPVIVSVDTKIMNIISMMNKPTFESTLTGEILANPTSNIIVNSPGNPYIERCIQISMFYNKIVDRFYESLNLLISNSYNNYITEHTNTKTNTNNLLKICRKYLFYLLCYCNLKQYIIKIPIRIYPDEFTQAEIEFVRNGNIANNLKEELEEYKLKLLHKLESLCKLQQIQLEGYKNLSKYVNASNITVLDEQKLLKLVSLTSEGQTLSNWNINIDRTSRRIVNVDPLKYPLNLLFIDKLSEYLSDDLKRSAITLFDTYPLENKFGPGSYQTINSADFHANIICKLSIIVTDESLSFTDNNLLDIAVNDEFSNDTLNKINVEPNNCDEANLENEMQIDINWNNKITGGGKMILRNKKQIYTKFGLTMDGSTELPFTFYTDLFSNLYNTFFYGITKDILSNTLSVEENPTSTFSSILIDDEFNKFMLDRDALHGGALHGVGSNNVQMNNVLLPLINSHLLIFNIFDTMQIKMIDNAYLQNFVFHMIIIKHITDVFNKCIQAIHKNINIFKVDANEDIANIHTDFIRVIKSCISNMLFLLNPEIEGCNIINTALNIAESDIDIESFHFINRQILYNCLGSITISGDSLKNLHKNAVSNFDSEYWKMFYKLVGGKEYVVSVYTTIFNIKDQDISYKNYKLIDMLSKLDMDQPFTNEYIVSVMNNSEYIVDSEIIHDKYSTFCNNFYNYSNKIKGGTNIIQIESPTISEISEASNPESEASNPESEVSNPESEVSLINSSSGSDKTIKTFPSSFTRPPRSMIPGMTISRRTGGRLFSRKNKTIKNRKYNTIKKKVRKTTRSKMNK</sequence>
<dbReference type="AlphaFoldDB" id="A0A6C0I1L2"/>
<dbReference type="EMBL" id="MN740057">
    <property type="protein sequence ID" value="QHT86013.1"/>
    <property type="molecule type" value="Genomic_DNA"/>
</dbReference>
<feature type="region of interest" description="Disordered" evidence="1">
    <location>
        <begin position="1161"/>
        <end position="1218"/>
    </location>
</feature>
<name>A0A6C0I1L2_9ZZZZ</name>
<feature type="compositionally biased region" description="Polar residues" evidence="1">
    <location>
        <begin position="1187"/>
        <end position="1206"/>
    </location>
</feature>
<proteinExistence type="predicted"/>
<evidence type="ECO:0000313" key="2">
    <source>
        <dbReference type="EMBL" id="QHT86013.1"/>
    </source>
</evidence>
<accession>A0A6C0I1L2</accession>